<evidence type="ECO:0000256" key="1">
    <source>
        <dbReference type="ARBA" id="ARBA00012513"/>
    </source>
</evidence>
<evidence type="ECO:0000256" key="3">
    <source>
        <dbReference type="ARBA" id="ARBA00022679"/>
    </source>
</evidence>
<feature type="compositionally biased region" description="Polar residues" evidence="10">
    <location>
        <begin position="862"/>
        <end position="872"/>
    </location>
</feature>
<dbReference type="Gene3D" id="1.10.510.10">
    <property type="entry name" value="Transferase(Phosphotransferase) domain 1"/>
    <property type="match status" value="1"/>
</dbReference>
<dbReference type="PANTHER" id="PTHR47634">
    <property type="entry name" value="PROTEIN KINASE DOMAIN-CONTAINING PROTEIN-RELATED"/>
    <property type="match status" value="1"/>
</dbReference>
<protein>
    <recommendedName>
        <fullName evidence="1">non-specific serine/threonine protein kinase</fullName>
        <ecNumber evidence="1">2.7.11.1</ecNumber>
    </recommendedName>
</protein>
<dbReference type="EMBL" id="JAEOAQ010000001">
    <property type="protein sequence ID" value="KAG5421526.1"/>
    <property type="molecule type" value="Genomic_DNA"/>
</dbReference>
<feature type="region of interest" description="Disordered" evidence="10">
    <location>
        <begin position="838"/>
        <end position="880"/>
    </location>
</feature>
<evidence type="ECO:0000313" key="12">
    <source>
        <dbReference type="EMBL" id="KAG5421526.1"/>
    </source>
</evidence>
<dbReference type="PROSITE" id="PS00107">
    <property type="entry name" value="PROTEIN_KINASE_ATP"/>
    <property type="match status" value="1"/>
</dbReference>
<keyword evidence="5" id="KW-0418">Kinase</keyword>
<dbReference type="InterPro" id="IPR011009">
    <property type="entry name" value="Kinase-like_dom_sf"/>
</dbReference>
<feature type="compositionally biased region" description="Pro residues" evidence="10">
    <location>
        <begin position="852"/>
        <end position="861"/>
    </location>
</feature>
<dbReference type="InterPro" id="IPR051334">
    <property type="entry name" value="SRPK"/>
</dbReference>
<keyword evidence="3" id="KW-0808">Transferase</keyword>
<feature type="compositionally biased region" description="Low complexity" evidence="10">
    <location>
        <begin position="479"/>
        <end position="488"/>
    </location>
</feature>
<accession>A0A8H7ZJR3</accession>
<dbReference type="GeneID" id="93649246"/>
<feature type="compositionally biased region" description="Acidic residues" evidence="10">
    <location>
        <begin position="262"/>
        <end position="288"/>
    </location>
</feature>
<dbReference type="GO" id="GO:0004674">
    <property type="term" value="F:protein serine/threonine kinase activity"/>
    <property type="evidence" value="ECO:0007669"/>
    <property type="project" value="UniProtKB-KW"/>
</dbReference>
<evidence type="ECO:0000313" key="13">
    <source>
        <dbReference type="Proteomes" id="UP000669133"/>
    </source>
</evidence>
<evidence type="ECO:0000256" key="2">
    <source>
        <dbReference type="ARBA" id="ARBA00022527"/>
    </source>
</evidence>
<dbReference type="InterPro" id="IPR008271">
    <property type="entry name" value="Ser/Thr_kinase_AS"/>
</dbReference>
<dbReference type="GO" id="GO:0050684">
    <property type="term" value="P:regulation of mRNA processing"/>
    <property type="evidence" value="ECO:0007669"/>
    <property type="project" value="TreeGrafter"/>
</dbReference>
<dbReference type="GO" id="GO:0030447">
    <property type="term" value="P:filamentous growth"/>
    <property type="evidence" value="ECO:0007669"/>
    <property type="project" value="UniProtKB-ARBA"/>
</dbReference>
<reference evidence="12 13" key="1">
    <citation type="submission" date="2020-12" db="EMBL/GenBank/DDBJ databases">
        <title>Effect of drift, selection, and recombination on the evolution of hybrid genomes in Candida yeast pathogens.</title>
        <authorList>
            <person name="Mixao V."/>
            <person name="Ksiezopolska E."/>
            <person name="Saus E."/>
            <person name="Boekhout T."/>
            <person name="Gacser A."/>
            <person name="Gabaldon T."/>
        </authorList>
    </citation>
    <scope>NUCLEOTIDE SEQUENCE [LARGE SCALE GENOMIC DNA]</scope>
    <source>
        <strain evidence="12 13">BP57</strain>
    </source>
</reference>
<dbReference type="GO" id="GO:0000245">
    <property type="term" value="P:spliceosomal complex assembly"/>
    <property type="evidence" value="ECO:0007669"/>
    <property type="project" value="TreeGrafter"/>
</dbReference>
<feature type="compositionally biased region" description="Basic and acidic residues" evidence="10">
    <location>
        <begin position="592"/>
        <end position="609"/>
    </location>
</feature>
<feature type="compositionally biased region" description="Polar residues" evidence="10">
    <location>
        <begin position="1"/>
        <end position="27"/>
    </location>
</feature>
<name>A0A8H7ZJR3_9ASCO</name>
<dbReference type="EC" id="2.7.11.1" evidence="1"/>
<comment type="catalytic activity">
    <reaction evidence="8">
        <text>L-seryl-[protein] + ATP = O-phospho-L-seryl-[protein] + ADP + H(+)</text>
        <dbReference type="Rhea" id="RHEA:17989"/>
        <dbReference type="Rhea" id="RHEA-COMP:9863"/>
        <dbReference type="Rhea" id="RHEA-COMP:11604"/>
        <dbReference type="ChEBI" id="CHEBI:15378"/>
        <dbReference type="ChEBI" id="CHEBI:29999"/>
        <dbReference type="ChEBI" id="CHEBI:30616"/>
        <dbReference type="ChEBI" id="CHEBI:83421"/>
        <dbReference type="ChEBI" id="CHEBI:456216"/>
        <dbReference type="EC" id="2.7.11.1"/>
    </reaction>
</comment>
<feature type="binding site" evidence="9">
    <location>
        <position position="339"/>
    </location>
    <ligand>
        <name>ATP</name>
        <dbReference type="ChEBI" id="CHEBI:30616"/>
    </ligand>
</feature>
<feature type="compositionally biased region" description="Polar residues" evidence="10">
    <location>
        <begin position="505"/>
        <end position="519"/>
    </location>
</feature>
<feature type="region of interest" description="Disordered" evidence="10">
    <location>
        <begin position="467"/>
        <end position="543"/>
    </location>
</feature>
<dbReference type="AlphaFoldDB" id="A0A8H7ZJR3"/>
<keyword evidence="4 9" id="KW-0547">Nucleotide-binding</keyword>
<comment type="caution">
    <text evidence="12">The sequence shown here is derived from an EMBL/GenBank/DDBJ whole genome shotgun (WGS) entry which is preliminary data.</text>
</comment>
<keyword evidence="2" id="KW-0723">Serine/threonine-protein kinase</keyword>
<proteinExistence type="predicted"/>
<feature type="region of interest" description="Disordered" evidence="10">
    <location>
        <begin position="1"/>
        <end position="102"/>
    </location>
</feature>
<dbReference type="Proteomes" id="UP000669133">
    <property type="component" value="Unassembled WGS sequence"/>
</dbReference>
<evidence type="ECO:0000256" key="10">
    <source>
        <dbReference type="SAM" id="MobiDB-lite"/>
    </source>
</evidence>
<gene>
    <name evidence="12" type="ORF">I9W82_000617</name>
</gene>
<feature type="region of interest" description="Disordered" evidence="10">
    <location>
        <begin position="576"/>
        <end position="630"/>
    </location>
</feature>
<dbReference type="Gene3D" id="3.30.200.20">
    <property type="entry name" value="Phosphorylase Kinase, domain 1"/>
    <property type="match status" value="1"/>
</dbReference>
<dbReference type="FunFam" id="1.10.510.10:FF:000409">
    <property type="entry name" value="CMGC/SRPK protein kinase"/>
    <property type="match status" value="1"/>
</dbReference>
<evidence type="ECO:0000256" key="5">
    <source>
        <dbReference type="ARBA" id="ARBA00022777"/>
    </source>
</evidence>
<dbReference type="GO" id="GO:0005737">
    <property type="term" value="C:cytoplasm"/>
    <property type="evidence" value="ECO:0007669"/>
    <property type="project" value="TreeGrafter"/>
</dbReference>
<feature type="compositionally biased region" description="Polar residues" evidence="10">
    <location>
        <begin position="81"/>
        <end position="102"/>
    </location>
</feature>
<dbReference type="SMART" id="SM00220">
    <property type="entry name" value="S_TKc"/>
    <property type="match status" value="1"/>
</dbReference>
<dbReference type="GO" id="GO:0005524">
    <property type="term" value="F:ATP binding"/>
    <property type="evidence" value="ECO:0007669"/>
    <property type="project" value="UniProtKB-UniRule"/>
</dbReference>
<dbReference type="SUPFAM" id="SSF56112">
    <property type="entry name" value="Protein kinase-like (PK-like)"/>
    <property type="match status" value="1"/>
</dbReference>
<evidence type="ECO:0000256" key="9">
    <source>
        <dbReference type="PROSITE-ProRule" id="PRU10141"/>
    </source>
</evidence>
<dbReference type="GO" id="GO:0005634">
    <property type="term" value="C:nucleus"/>
    <property type="evidence" value="ECO:0007669"/>
    <property type="project" value="TreeGrafter"/>
</dbReference>
<dbReference type="Pfam" id="PF00069">
    <property type="entry name" value="Pkinase"/>
    <property type="match status" value="2"/>
</dbReference>
<feature type="compositionally biased region" description="Basic and acidic residues" evidence="10">
    <location>
        <begin position="239"/>
        <end position="261"/>
    </location>
</feature>
<sequence>MPNTKSKLSLAIQQADNSASKQDQPQDLQHYHHQPLHSSQIYHHQQHQQPSTSQHGSLEAFEPSSFNDNASKKRHHLRTKSGGSVQSSNNSKIGSHYNNSNVDITSNANTAFAESQNGHSFKPIPSPSLLPNLIQHSSPYVSTTASSAKHFKPELSPLKTTFDEEKRHSIIESQLEEYDDDGFEWDESQQRDDAEYELEVKSSKSHYLLHQKYSQGKDLDQKKKRRKDGSHSTLEGTEAESKADIGKQEHHEQREQGNDHNEDNDDESDDEDEEDEEAPVNPAEEEDLKDYVPGGYHPCYIGEDYKNGKYTLVRKLGWGHFSTVWLARDNDKQCHVAVKVVRSAKHYTETAIDEIKLLDKVTTSDIQHPGHQHVIQLLDTFTHKGPNGIHVVMVFEVLGENLLGLIRRYKHRGIPIVFVKQIAKQLLSALDFLHRKCGVIHTDLKPENVLIEIGDVEQIVRMVEQENKDRKLQRKLSKSSKTSTANSSYGNIKESESHIHRANHKMSSSVASPTNQIVSPSLGRSGRRSRRQTLITGSQPLPSPLRAFNKSFTNIYGFSTTTNTPIKSFSINNSAANTSASTNSPIQLSSTAERHDEDHDHDNDIDHDGTLNNSLSSMSISNSNSYQPVNVNPMQIPNDSNYRLDDSSTNFDDVINEDELISVKIADLGNACWTNHHFTDEIQTRQYRAPEVLIGYHWGCSSDLWSFAALIFELLTGDYLFDPRDGKSYSKDDDHIAQIIELLGPFPRMMIKESFYGRDFFNSRFEMRRISKLKPWGLKDVLVEKYKFSISDSIEIADFLLPMLQVQPEERADAGGMINHPWLRDALALENVVLERPVGGSGEDIPGWSKELPPPPPPPPSGQGSSKSSLANIKQKYQYR</sequence>
<feature type="domain" description="Protein kinase" evidence="11">
    <location>
        <begin position="310"/>
        <end position="823"/>
    </location>
</feature>
<dbReference type="InterPro" id="IPR017441">
    <property type="entry name" value="Protein_kinase_ATP_BS"/>
</dbReference>
<dbReference type="RefSeq" id="XP_067550642.1">
    <property type="nucleotide sequence ID" value="XM_067695001.1"/>
</dbReference>
<feature type="compositionally biased region" description="Low complexity" evidence="10">
    <location>
        <begin position="612"/>
        <end position="625"/>
    </location>
</feature>
<evidence type="ECO:0000256" key="8">
    <source>
        <dbReference type="ARBA" id="ARBA00048679"/>
    </source>
</evidence>
<dbReference type="FunFam" id="3.30.200.20:FF:000076">
    <property type="entry name" value="CMGC/SRPK protein kinase"/>
    <property type="match status" value="1"/>
</dbReference>
<keyword evidence="13" id="KW-1185">Reference proteome</keyword>
<evidence type="ECO:0000256" key="7">
    <source>
        <dbReference type="ARBA" id="ARBA00047899"/>
    </source>
</evidence>
<comment type="catalytic activity">
    <reaction evidence="7">
        <text>L-threonyl-[protein] + ATP = O-phospho-L-threonyl-[protein] + ADP + H(+)</text>
        <dbReference type="Rhea" id="RHEA:46608"/>
        <dbReference type="Rhea" id="RHEA-COMP:11060"/>
        <dbReference type="Rhea" id="RHEA-COMP:11605"/>
        <dbReference type="ChEBI" id="CHEBI:15378"/>
        <dbReference type="ChEBI" id="CHEBI:30013"/>
        <dbReference type="ChEBI" id="CHEBI:30616"/>
        <dbReference type="ChEBI" id="CHEBI:61977"/>
        <dbReference type="ChEBI" id="CHEBI:456216"/>
        <dbReference type="EC" id="2.7.11.1"/>
    </reaction>
</comment>
<dbReference type="PANTHER" id="PTHR47634:SF9">
    <property type="entry name" value="PROTEIN KINASE DOMAIN-CONTAINING PROTEIN-RELATED"/>
    <property type="match status" value="1"/>
</dbReference>
<evidence type="ECO:0000256" key="6">
    <source>
        <dbReference type="ARBA" id="ARBA00022840"/>
    </source>
</evidence>
<dbReference type="OrthoDB" id="2649at2759"/>
<dbReference type="InterPro" id="IPR000719">
    <property type="entry name" value="Prot_kinase_dom"/>
</dbReference>
<evidence type="ECO:0000256" key="4">
    <source>
        <dbReference type="ARBA" id="ARBA00022741"/>
    </source>
</evidence>
<evidence type="ECO:0000259" key="11">
    <source>
        <dbReference type="PROSITE" id="PS50011"/>
    </source>
</evidence>
<dbReference type="PROSITE" id="PS50011">
    <property type="entry name" value="PROTEIN_KINASE_DOM"/>
    <property type="match status" value="1"/>
</dbReference>
<dbReference type="PROSITE" id="PS00108">
    <property type="entry name" value="PROTEIN_KINASE_ST"/>
    <property type="match status" value="1"/>
</dbReference>
<keyword evidence="6 9" id="KW-0067">ATP-binding</keyword>
<organism evidence="12 13">
    <name type="scientific">Candida metapsilosis</name>
    <dbReference type="NCBI Taxonomy" id="273372"/>
    <lineage>
        <taxon>Eukaryota</taxon>
        <taxon>Fungi</taxon>
        <taxon>Dikarya</taxon>
        <taxon>Ascomycota</taxon>
        <taxon>Saccharomycotina</taxon>
        <taxon>Pichiomycetes</taxon>
        <taxon>Debaryomycetaceae</taxon>
        <taxon>Candida/Lodderomyces clade</taxon>
        <taxon>Candida</taxon>
    </lineage>
</organism>
<feature type="region of interest" description="Disordered" evidence="10">
    <location>
        <begin position="207"/>
        <end position="293"/>
    </location>
</feature>